<dbReference type="InterPro" id="IPR023214">
    <property type="entry name" value="HAD_sf"/>
</dbReference>
<dbReference type="AlphaFoldDB" id="A0A9W6K079"/>
<dbReference type="PANTHER" id="PTHR43344">
    <property type="entry name" value="PHOSPHOSERINE PHOSPHATASE"/>
    <property type="match status" value="1"/>
</dbReference>
<dbReference type="InterPro" id="IPR050582">
    <property type="entry name" value="HAD-like_SerB"/>
</dbReference>
<dbReference type="Gene3D" id="3.90.1470.20">
    <property type="match status" value="1"/>
</dbReference>
<evidence type="ECO:0008006" key="4">
    <source>
        <dbReference type="Google" id="ProtNLM"/>
    </source>
</evidence>
<sequence>MKRNFASYVKENRSQSGHKTRQNIYMTIGSLMHVNSRLHFALDFDGTICPVDTTDFLLESFAEPEWRAIEDRWQAGEISSRACLAAQVALIRASEDDVRRALAAITLDPDVTRFVAAARQHGADVSVVSDGFDVSILPLLAAAGLDLPVTCNQMLPVGKDRWAARFSNGAEGCGSGTCKCAATDAKQPLVLIGDGRSDFCLARRADFVFAKGSLAAFCAEESLPHLAVSGFADVLAFLPALISEMSPTLPVSTGTSFEDLNA</sequence>
<dbReference type="GO" id="GO:0036424">
    <property type="term" value="F:L-phosphoserine phosphatase activity"/>
    <property type="evidence" value="ECO:0007669"/>
    <property type="project" value="TreeGrafter"/>
</dbReference>
<dbReference type="PANTHER" id="PTHR43344:SF21">
    <property type="entry name" value="POLYOL PHOSPHATE PHOSPHATASE PYP1"/>
    <property type="match status" value="1"/>
</dbReference>
<organism evidence="2 3">
    <name type="scientific">Ancylobacter defluvii</name>
    <dbReference type="NCBI Taxonomy" id="1282440"/>
    <lineage>
        <taxon>Bacteria</taxon>
        <taxon>Pseudomonadati</taxon>
        <taxon>Pseudomonadota</taxon>
        <taxon>Alphaproteobacteria</taxon>
        <taxon>Hyphomicrobiales</taxon>
        <taxon>Xanthobacteraceae</taxon>
        <taxon>Ancylobacter</taxon>
    </lineage>
</organism>
<dbReference type="NCBIfam" id="TIGR01489">
    <property type="entry name" value="DKMTPPase-SF"/>
    <property type="match status" value="1"/>
</dbReference>
<gene>
    <name evidence="2" type="ORF">GCM10017653_38760</name>
</gene>
<dbReference type="GO" id="GO:0000287">
    <property type="term" value="F:magnesium ion binding"/>
    <property type="evidence" value="ECO:0007669"/>
    <property type="project" value="TreeGrafter"/>
</dbReference>
<evidence type="ECO:0000313" key="3">
    <source>
        <dbReference type="Proteomes" id="UP001143330"/>
    </source>
</evidence>
<protein>
    <recommendedName>
        <fullName evidence="4">HAD superfamily phosphoserine phosphatase-like hydrolase/2,3-diketo-5-methylthio-1-phosphopentane phosphatase</fullName>
    </recommendedName>
</protein>
<comment type="caution">
    <text evidence="2">The sequence shown here is derived from an EMBL/GenBank/DDBJ whole genome shotgun (WGS) entry which is preliminary data.</text>
</comment>
<dbReference type="GO" id="GO:0005737">
    <property type="term" value="C:cytoplasm"/>
    <property type="evidence" value="ECO:0007669"/>
    <property type="project" value="TreeGrafter"/>
</dbReference>
<dbReference type="Proteomes" id="UP001143330">
    <property type="component" value="Unassembled WGS sequence"/>
</dbReference>
<dbReference type="Pfam" id="PF12710">
    <property type="entry name" value="HAD"/>
    <property type="match status" value="1"/>
</dbReference>
<dbReference type="NCBIfam" id="TIGR01488">
    <property type="entry name" value="HAD-SF-IB"/>
    <property type="match status" value="1"/>
</dbReference>
<dbReference type="Gene3D" id="3.40.50.1000">
    <property type="entry name" value="HAD superfamily/HAD-like"/>
    <property type="match status" value="1"/>
</dbReference>
<dbReference type="GO" id="GO:0006564">
    <property type="term" value="P:L-serine biosynthetic process"/>
    <property type="evidence" value="ECO:0007669"/>
    <property type="project" value="TreeGrafter"/>
</dbReference>
<keyword evidence="1" id="KW-0378">Hydrolase</keyword>
<evidence type="ECO:0000256" key="1">
    <source>
        <dbReference type="ARBA" id="ARBA00022801"/>
    </source>
</evidence>
<name>A0A9W6K079_9HYPH</name>
<dbReference type="InterPro" id="IPR006384">
    <property type="entry name" value="HAD_hydro_PyrdxlP_Pase-like"/>
</dbReference>
<evidence type="ECO:0000313" key="2">
    <source>
        <dbReference type="EMBL" id="GLK85806.1"/>
    </source>
</evidence>
<accession>A0A9W6K079</accession>
<reference evidence="2" key="2">
    <citation type="submission" date="2023-01" db="EMBL/GenBank/DDBJ databases">
        <authorList>
            <person name="Sun Q."/>
            <person name="Evtushenko L."/>
        </authorList>
    </citation>
    <scope>NUCLEOTIDE SEQUENCE</scope>
    <source>
        <strain evidence="2">VKM B-2789</strain>
    </source>
</reference>
<reference evidence="2" key="1">
    <citation type="journal article" date="2014" name="Int. J. Syst. Evol. Microbiol.">
        <title>Complete genome sequence of Corynebacterium casei LMG S-19264T (=DSM 44701T), isolated from a smear-ripened cheese.</title>
        <authorList>
            <consortium name="US DOE Joint Genome Institute (JGI-PGF)"/>
            <person name="Walter F."/>
            <person name="Albersmeier A."/>
            <person name="Kalinowski J."/>
            <person name="Ruckert C."/>
        </authorList>
    </citation>
    <scope>NUCLEOTIDE SEQUENCE</scope>
    <source>
        <strain evidence="2">VKM B-2789</strain>
    </source>
</reference>
<dbReference type="EMBL" id="BSFM01000017">
    <property type="protein sequence ID" value="GLK85806.1"/>
    <property type="molecule type" value="Genomic_DNA"/>
</dbReference>
<dbReference type="InterPro" id="IPR036412">
    <property type="entry name" value="HAD-like_sf"/>
</dbReference>
<dbReference type="SUPFAM" id="SSF56784">
    <property type="entry name" value="HAD-like"/>
    <property type="match status" value="1"/>
</dbReference>
<keyword evidence="3" id="KW-1185">Reference proteome</keyword>
<proteinExistence type="predicted"/>